<dbReference type="AlphaFoldDB" id="A0A4R6C3B1"/>
<keyword evidence="2" id="KW-1185">Reference proteome</keyword>
<dbReference type="Proteomes" id="UP000294843">
    <property type="component" value="Unassembled WGS sequence"/>
</dbReference>
<dbReference type="Gene3D" id="3.30.1330.70">
    <property type="entry name" value="Holliday junction resolvase RusA"/>
    <property type="match status" value="1"/>
</dbReference>
<organism evidence="1 2">
    <name type="scientific">Macrococcus bovicus</name>
    <dbReference type="NCBI Taxonomy" id="69968"/>
    <lineage>
        <taxon>Bacteria</taxon>
        <taxon>Bacillati</taxon>
        <taxon>Bacillota</taxon>
        <taxon>Bacilli</taxon>
        <taxon>Bacillales</taxon>
        <taxon>Staphylococcaceae</taxon>
        <taxon>Macrococcus</taxon>
    </lineage>
</organism>
<dbReference type="GO" id="GO:0000287">
    <property type="term" value="F:magnesium ion binding"/>
    <property type="evidence" value="ECO:0007669"/>
    <property type="project" value="InterPro"/>
</dbReference>
<dbReference type="GO" id="GO:0006310">
    <property type="term" value="P:DNA recombination"/>
    <property type="evidence" value="ECO:0007669"/>
    <property type="project" value="InterPro"/>
</dbReference>
<evidence type="ECO:0000313" key="2">
    <source>
        <dbReference type="Proteomes" id="UP000294843"/>
    </source>
</evidence>
<dbReference type="Pfam" id="PF05866">
    <property type="entry name" value="RusA"/>
    <property type="match status" value="1"/>
</dbReference>
<sequence length="125" mass="14548">MASSRPRARIVKAKGKPPFVQFYMNKEYMAHKDFIQRQMPKLELEGQIKLTVLFEMPMLKSWSNPQKARMLKAFHSKKPDIDNLLKTVLDAANGHIWKDDGQVVELHSAKRYSNTPKIIIKLEEI</sequence>
<comment type="caution">
    <text evidence="1">The sequence shown here is derived from an EMBL/GenBank/DDBJ whole genome shotgun (WGS) entry which is preliminary data.</text>
</comment>
<dbReference type="EMBL" id="SCWF01000001">
    <property type="protein sequence ID" value="TDM15864.1"/>
    <property type="molecule type" value="Genomic_DNA"/>
</dbReference>
<name>A0A4R6C3B1_9STAP</name>
<reference evidence="1 2" key="1">
    <citation type="submission" date="2019-01" db="EMBL/GenBank/DDBJ databases">
        <title>Draft genome sequences of the type strains of six Macrococcus species.</title>
        <authorList>
            <person name="Mazhar S."/>
            <person name="Altermann E."/>
            <person name="Hill C."/>
            <person name="Mcauliffe O."/>
        </authorList>
    </citation>
    <scope>NUCLEOTIDE SEQUENCE [LARGE SCALE GENOMIC DNA]</scope>
    <source>
        <strain evidence="1 2">ATCC 51825</strain>
    </source>
</reference>
<dbReference type="InterPro" id="IPR008822">
    <property type="entry name" value="Endonuclease_RusA-like"/>
</dbReference>
<dbReference type="GO" id="GO:0006281">
    <property type="term" value="P:DNA repair"/>
    <property type="evidence" value="ECO:0007669"/>
    <property type="project" value="InterPro"/>
</dbReference>
<dbReference type="InterPro" id="IPR036614">
    <property type="entry name" value="RusA-like_sf"/>
</dbReference>
<gene>
    <name evidence="1" type="ORF">ERX55_02045</name>
</gene>
<accession>A0A4R6C3B1</accession>
<dbReference type="RefSeq" id="WP_133451063.1">
    <property type="nucleotide sequence ID" value="NZ_SCWF01000001.1"/>
</dbReference>
<protein>
    <submittedName>
        <fullName evidence="1">RusA family crossover junction endodeoxyribonuclease</fullName>
    </submittedName>
</protein>
<proteinExistence type="predicted"/>
<dbReference type="OrthoDB" id="5114842at2"/>
<dbReference type="SUPFAM" id="SSF103084">
    <property type="entry name" value="Holliday junction resolvase RusA"/>
    <property type="match status" value="1"/>
</dbReference>
<evidence type="ECO:0000313" key="1">
    <source>
        <dbReference type="EMBL" id="TDM15864.1"/>
    </source>
</evidence>